<proteinExistence type="predicted"/>
<protein>
    <recommendedName>
        <fullName evidence="3">Membrane anchor Opy2 N-terminal domain-containing protein</fullName>
    </recommendedName>
</protein>
<keyword evidence="2" id="KW-0812">Transmembrane</keyword>
<dbReference type="OrthoDB" id="2402916at2759"/>
<dbReference type="KEGG" id="bnn:FOA43_001289"/>
<reference evidence="4" key="1">
    <citation type="submission" date="2020-10" db="EMBL/GenBank/DDBJ databases">
        <authorList>
            <person name="Roach M.J.R."/>
        </authorList>
    </citation>
    <scope>NUCLEOTIDE SEQUENCE</scope>
    <source>
        <strain evidence="4">CBS 1945</strain>
    </source>
</reference>
<feature type="domain" description="Membrane anchor Opy2 N-terminal" evidence="3">
    <location>
        <begin position="34"/>
        <end position="67"/>
    </location>
</feature>
<evidence type="ECO:0000256" key="1">
    <source>
        <dbReference type="SAM" id="MobiDB-lite"/>
    </source>
</evidence>
<evidence type="ECO:0000313" key="4">
    <source>
        <dbReference type="EMBL" id="QPG73973.1"/>
    </source>
</evidence>
<accession>A0A875RZ93</accession>
<feature type="region of interest" description="Disordered" evidence="1">
    <location>
        <begin position="289"/>
        <end position="361"/>
    </location>
</feature>
<dbReference type="RefSeq" id="XP_038777538.1">
    <property type="nucleotide sequence ID" value="XM_038921610.1"/>
</dbReference>
<gene>
    <name evidence="4" type="ORF">FOA43_001289</name>
</gene>
<dbReference type="Pfam" id="PF09463">
    <property type="entry name" value="Opy2"/>
    <property type="match status" value="1"/>
</dbReference>
<evidence type="ECO:0000259" key="3">
    <source>
        <dbReference type="Pfam" id="PF09463"/>
    </source>
</evidence>
<keyword evidence="5" id="KW-1185">Reference proteome</keyword>
<dbReference type="AlphaFoldDB" id="A0A875RZ93"/>
<dbReference type="EMBL" id="CP064812">
    <property type="protein sequence ID" value="QPG73973.1"/>
    <property type="molecule type" value="Genomic_DNA"/>
</dbReference>
<feature type="transmembrane region" description="Helical" evidence="2">
    <location>
        <begin position="88"/>
        <end position="111"/>
    </location>
</feature>
<evidence type="ECO:0000256" key="2">
    <source>
        <dbReference type="SAM" id="Phobius"/>
    </source>
</evidence>
<evidence type="ECO:0000313" key="5">
    <source>
        <dbReference type="Proteomes" id="UP000662931"/>
    </source>
</evidence>
<dbReference type="Proteomes" id="UP000662931">
    <property type="component" value="Chromosome 1"/>
</dbReference>
<name>A0A875RZ93_EENNA</name>
<feature type="compositionally biased region" description="Acidic residues" evidence="1">
    <location>
        <begin position="252"/>
        <end position="265"/>
    </location>
</feature>
<keyword evidence="2" id="KW-1133">Transmembrane helix</keyword>
<feature type="region of interest" description="Disordered" evidence="1">
    <location>
        <begin position="252"/>
        <end position="273"/>
    </location>
</feature>
<feature type="region of interest" description="Disordered" evidence="1">
    <location>
        <begin position="226"/>
        <end position="245"/>
    </location>
</feature>
<keyword evidence="2" id="KW-0472">Membrane</keyword>
<feature type="compositionally biased region" description="Low complexity" evidence="1">
    <location>
        <begin position="345"/>
        <end position="358"/>
    </location>
</feature>
<feature type="compositionally biased region" description="Acidic residues" evidence="1">
    <location>
        <begin position="305"/>
        <end position="314"/>
    </location>
</feature>
<feature type="compositionally biased region" description="Polar residues" evidence="1">
    <location>
        <begin position="326"/>
        <end position="343"/>
    </location>
</feature>
<feature type="compositionally biased region" description="Low complexity" evidence="1">
    <location>
        <begin position="294"/>
        <end position="304"/>
    </location>
</feature>
<dbReference type="GeneID" id="62194690"/>
<feature type="region of interest" description="Disordered" evidence="1">
    <location>
        <begin position="379"/>
        <end position="428"/>
    </location>
</feature>
<sequence>MVALSQSFVYPFKLEKRAGTGMGKSSSSTSEEDCVTCSGTPKCPVCDNNEECAMTTQTCRECPKTYCTKLTTTLTSTGTGNSLNSAKIGGIAVGSVIFVLLVIGGVGFLVYKKWWCKRRQNKAYGDYSGNTEDGWKNNNGSKRMSQASFATTAATSVLTKASNVLNVAYIPGVKIRTGKSLTSGTKASSIFSKETYLSGIDDASFHAGQVASKGSTPHLVSISRNSYQYGDGDSDTSGEVLGIKDLQNDVIVEEEEEEEEEEDANQEQSKPVYHKPITGFAPLIMKHVPEPLESDSGSDSLSCSEDSDSDEENIELITKQLRENGAVSTASGSIKTLHTNRSTKSIHTTPTGSSSSHTFVPKKGLNIPLKIMRANFRKGLEDGNNDDDDVRVDDNNNDNNNHDMLLEVDFGGTTKKDDAKNPFNTPFD</sequence>
<organism evidence="4 5">
    <name type="scientific">Eeniella nana</name>
    <name type="common">Yeast</name>
    <name type="synonym">Brettanomyces nanus</name>
    <dbReference type="NCBI Taxonomy" id="13502"/>
    <lineage>
        <taxon>Eukaryota</taxon>
        <taxon>Fungi</taxon>
        <taxon>Dikarya</taxon>
        <taxon>Ascomycota</taxon>
        <taxon>Saccharomycotina</taxon>
        <taxon>Pichiomycetes</taxon>
        <taxon>Pichiales</taxon>
        <taxon>Pichiaceae</taxon>
        <taxon>Brettanomyces</taxon>
    </lineage>
</organism>
<dbReference type="InterPro" id="IPR018571">
    <property type="entry name" value="Membrane_anchor_Opy2_N"/>
</dbReference>